<name>A0A6J5RR12_9CAUD</name>
<evidence type="ECO:0000313" key="1">
    <source>
        <dbReference type="EMBL" id="CAB4196727.1"/>
    </source>
</evidence>
<sequence length="125" mass="14121">MTPEEFENLKPGDMIDFSKLSWACIPPKTEGGITLNSTIAMVLATGSDRSILVEVPTGNRITEEFIGRFFIDRSLLNKFGWWFDADQVSLVEKTTELKPVGGNCTICNEFNQWQSGAYECWKHSH</sequence>
<dbReference type="EMBL" id="LR797252">
    <property type="protein sequence ID" value="CAB4196727.1"/>
    <property type="molecule type" value="Genomic_DNA"/>
</dbReference>
<reference evidence="1" key="1">
    <citation type="submission" date="2020-05" db="EMBL/GenBank/DDBJ databases">
        <authorList>
            <person name="Chiriac C."/>
            <person name="Salcher M."/>
            <person name="Ghai R."/>
            <person name="Kavagutti S V."/>
        </authorList>
    </citation>
    <scope>NUCLEOTIDE SEQUENCE</scope>
</reference>
<gene>
    <name evidence="1" type="ORF">UFOVP1290_247</name>
</gene>
<proteinExistence type="predicted"/>
<accession>A0A6J5RR12</accession>
<protein>
    <submittedName>
        <fullName evidence="1">Uncharacterized protein</fullName>
    </submittedName>
</protein>
<organism evidence="1">
    <name type="scientific">uncultured Caudovirales phage</name>
    <dbReference type="NCBI Taxonomy" id="2100421"/>
    <lineage>
        <taxon>Viruses</taxon>
        <taxon>Duplodnaviria</taxon>
        <taxon>Heunggongvirae</taxon>
        <taxon>Uroviricota</taxon>
        <taxon>Caudoviricetes</taxon>
        <taxon>Peduoviridae</taxon>
        <taxon>Maltschvirus</taxon>
        <taxon>Maltschvirus maltsch</taxon>
    </lineage>
</organism>